<evidence type="ECO:0000313" key="2">
    <source>
        <dbReference type="EMBL" id="KAJ9170265.1"/>
    </source>
</evidence>
<protein>
    <submittedName>
        <fullName evidence="2">Uncharacterized protein</fullName>
    </submittedName>
</protein>
<dbReference type="PANTHER" id="PTHR35286">
    <property type="entry name" value="EXPRESSED PROTEIN"/>
    <property type="match status" value="1"/>
</dbReference>
<dbReference type="EMBL" id="JARPOI010000010">
    <property type="protein sequence ID" value="KAJ9170265.1"/>
    <property type="molecule type" value="Genomic_DNA"/>
</dbReference>
<evidence type="ECO:0000313" key="3">
    <source>
        <dbReference type="Proteomes" id="UP001174677"/>
    </source>
</evidence>
<gene>
    <name evidence="2" type="ORF">P3X46_018387</name>
</gene>
<keyword evidence="1" id="KW-0472">Membrane</keyword>
<evidence type="ECO:0000256" key="1">
    <source>
        <dbReference type="SAM" id="Phobius"/>
    </source>
</evidence>
<feature type="transmembrane region" description="Helical" evidence="1">
    <location>
        <begin position="167"/>
        <end position="191"/>
    </location>
</feature>
<keyword evidence="1" id="KW-0812">Transmembrane</keyword>
<accession>A0ABQ9LRV7</accession>
<dbReference type="PANTHER" id="PTHR35286:SF1">
    <property type="entry name" value="EXPRESSED PROTEIN"/>
    <property type="match status" value="1"/>
</dbReference>
<keyword evidence="3" id="KW-1185">Reference proteome</keyword>
<organism evidence="2 3">
    <name type="scientific">Hevea brasiliensis</name>
    <name type="common">Para rubber tree</name>
    <name type="synonym">Siphonia brasiliensis</name>
    <dbReference type="NCBI Taxonomy" id="3981"/>
    <lineage>
        <taxon>Eukaryota</taxon>
        <taxon>Viridiplantae</taxon>
        <taxon>Streptophyta</taxon>
        <taxon>Embryophyta</taxon>
        <taxon>Tracheophyta</taxon>
        <taxon>Spermatophyta</taxon>
        <taxon>Magnoliopsida</taxon>
        <taxon>eudicotyledons</taxon>
        <taxon>Gunneridae</taxon>
        <taxon>Pentapetalae</taxon>
        <taxon>rosids</taxon>
        <taxon>fabids</taxon>
        <taxon>Malpighiales</taxon>
        <taxon>Euphorbiaceae</taxon>
        <taxon>Crotonoideae</taxon>
        <taxon>Micrandreae</taxon>
        <taxon>Hevea</taxon>
    </lineage>
</organism>
<keyword evidence="1" id="KW-1133">Transmembrane helix</keyword>
<dbReference type="Proteomes" id="UP001174677">
    <property type="component" value="Chromosome 10"/>
</dbReference>
<name>A0ABQ9LRV7_HEVBR</name>
<comment type="caution">
    <text evidence="2">The sequence shown here is derived from an EMBL/GenBank/DDBJ whole genome shotgun (WGS) entry which is preliminary data.</text>
</comment>
<proteinExistence type="predicted"/>
<reference evidence="2 3" key="1">
    <citation type="journal article" date="2023" name="Plant Biotechnol. J.">
        <title>Chromosome-level wild Hevea brasiliensis genome provides new tools for genomic-assisted breeding and valuable loci to elevate rubber yield.</title>
        <authorList>
            <person name="Cheng H."/>
            <person name="Song X."/>
            <person name="Hu Y."/>
            <person name="Wu T."/>
            <person name="Yang Q."/>
            <person name="An Z."/>
            <person name="Feng S."/>
            <person name="Deng Z."/>
            <person name="Wu W."/>
            <person name="Zeng X."/>
            <person name="Tu M."/>
            <person name="Wang X."/>
            <person name="Huang H."/>
        </authorList>
    </citation>
    <scope>NUCLEOTIDE SEQUENCE [LARGE SCALE GENOMIC DNA]</scope>
    <source>
        <strain evidence="2">MT/VB/25A 57/8</strain>
    </source>
</reference>
<sequence length="192" mass="22262">MNSFTNTYNFDNLVALLGRLQLSPPNTSHNPLLSQSHEDHLFDAASNYSVNSDDGNSNTRTQLCKEEFKLKNEIEYLIDSGRTDSLKPNSGEVVQIGEHQICVRFHEEKGSDYRAWEWQGHVMLFNEETGYSPEYTYGHYYEMLEGEEEEGEEKEEEKMGNWWLRELIFIGILMQLLQGLIVELTSFPIVLL</sequence>